<dbReference type="Proteomes" id="UP000245466">
    <property type="component" value="Unassembled WGS sequence"/>
</dbReference>
<reference evidence="3 4" key="1">
    <citation type="submission" date="2018-04" db="EMBL/GenBank/DDBJ databases">
        <title>Genomic Encyclopedia of Type Strains, Phase IV (KMG-IV): sequencing the most valuable type-strain genomes for metagenomic binning, comparative biology and taxonomic classification.</title>
        <authorList>
            <person name="Goeker M."/>
        </authorList>
    </citation>
    <scope>NUCLEOTIDE SEQUENCE [LARGE SCALE GENOMIC DNA]</scope>
    <source>
        <strain evidence="3 4">DSM 100231</strain>
    </source>
</reference>
<feature type="compositionally biased region" description="Basic and acidic residues" evidence="1">
    <location>
        <begin position="75"/>
        <end position="99"/>
    </location>
</feature>
<dbReference type="AlphaFoldDB" id="A0A2U1B1B3"/>
<accession>A0A2U1B1B3</accession>
<protein>
    <submittedName>
        <fullName evidence="3">Uncharacterized protein</fullName>
    </submittedName>
</protein>
<sequence>MEDFKLILYILAIVAYFIYTAWRKAFKTPDDDGRPPAPQERSLEERPAPRSMPAAPSQPQPRQQRPVAPATSFEDILREMQSKMERTNEQNRAPVEKPKPVLQPSTKVVTKERTPNRALSLENPEQARLYNQQRKERLAAADALSETKKQGRKAVPNVYGELLHNPQSVRQAFILSEIFNRKQY</sequence>
<keyword evidence="2" id="KW-0812">Transmembrane</keyword>
<keyword evidence="2" id="KW-1133">Transmembrane helix</keyword>
<evidence type="ECO:0000256" key="1">
    <source>
        <dbReference type="SAM" id="MobiDB-lite"/>
    </source>
</evidence>
<dbReference type="RefSeq" id="WP_116542604.1">
    <property type="nucleotide sequence ID" value="NZ_QEKI01000003.1"/>
</dbReference>
<evidence type="ECO:0000313" key="3">
    <source>
        <dbReference type="EMBL" id="PVY42448.1"/>
    </source>
</evidence>
<feature type="compositionally biased region" description="Low complexity" evidence="1">
    <location>
        <begin position="49"/>
        <end position="70"/>
    </location>
</feature>
<keyword evidence="2" id="KW-0472">Membrane</keyword>
<evidence type="ECO:0000313" key="4">
    <source>
        <dbReference type="Proteomes" id="UP000245466"/>
    </source>
</evidence>
<feature type="region of interest" description="Disordered" evidence="1">
    <location>
        <begin position="27"/>
        <end position="123"/>
    </location>
</feature>
<evidence type="ECO:0000256" key="2">
    <source>
        <dbReference type="SAM" id="Phobius"/>
    </source>
</evidence>
<feature type="transmembrane region" description="Helical" evidence="2">
    <location>
        <begin position="6"/>
        <end position="22"/>
    </location>
</feature>
<keyword evidence="4" id="KW-1185">Reference proteome</keyword>
<dbReference type="EMBL" id="QEKI01000003">
    <property type="protein sequence ID" value="PVY42448.1"/>
    <property type="molecule type" value="Genomic_DNA"/>
</dbReference>
<gene>
    <name evidence="3" type="ORF">C8E01_103318</name>
</gene>
<name>A0A2U1B1B3_9BACT</name>
<organism evidence="3 4">
    <name type="scientific">Pontibacter virosus</name>
    <dbReference type="NCBI Taxonomy" id="1765052"/>
    <lineage>
        <taxon>Bacteria</taxon>
        <taxon>Pseudomonadati</taxon>
        <taxon>Bacteroidota</taxon>
        <taxon>Cytophagia</taxon>
        <taxon>Cytophagales</taxon>
        <taxon>Hymenobacteraceae</taxon>
        <taxon>Pontibacter</taxon>
    </lineage>
</organism>
<proteinExistence type="predicted"/>
<dbReference type="OrthoDB" id="852730at2"/>
<comment type="caution">
    <text evidence="3">The sequence shown here is derived from an EMBL/GenBank/DDBJ whole genome shotgun (WGS) entry which is preliminary data.</text>
</comment>